<dbReference type="AlphaFoldDB" id="A0A180H3V7"/>
<evidence type="ECO:0000313" key="4">
    <source>
        <dbReference type="EnsemblFungi" id="PTTG_25250-t43_1-p1"/>
    </source>
</evidence>
<reference evidence="4" key="4">
    <citation type="submission" date="2025-05" db="UniProtKB">
        <authorList>
            <consortium name="EnsemblFungi"/>
        </authorList>
    </citation>
    <scope>IDENTIFICATION</scope>
    <source>
        <strain evidence="4">isolate 1-1 / race 1 (BBBD)</strain>
    </source>
</reference>
<dbReference type="VEuPathDB" id="FungiDB:PTTG_25250"/>
<feature type="signal peptide" evidence="2">
    <location>
        <begin position="1"/>
        <end position="27"/>
    </location>
</feature>
<feature type="region of interest" description="Disordered" evidence="1">
    <location>
        <begin position="36"/>
        <end position="55"/>
    </location>
</feature>
<evidence type="ECO:0000256" key="1">
    <source>
        <dbReference type="SAM" id="MobiDB-lite"/>
    </source>
</evidence>
<evidence type="ECO:0000313" key="5">
    <source>
        <dbReference type="Proteomes" id="UP000005240"/>
    </source>
</evidence>
<reference evidence="3" key="1">
    <citation type="submission" date="2009-11" db="EMBL/GenBank/DDBJ databases">
        <authorList>
            <consortium name="The Broad Institute Genome Sequencing Platform"/>
            <person name="Ward D."/>
            <person name="Feldgarden M."/>
            <person name="Earl A."/>
            <person name="Young S.K."/>
            <person name="Zeng Q."/>
            <person name="Koehrsen M."/>
            <person name="Alvarado L."/>
            <person name="Berlin A."/>
            <person name="Bochicchio J."/>
            <person name="Borenstein D."/>
            <person name="Chapman S.B."/>
            <person name="Chen Z."/>
            <person name="Engels R."/>
            <person name="Freedman E."/>
            <person name="Gellesch M."/>
            <person name="Goldberg J."/>
            <person name="Griggs A."/>
            <person name="Gujja S."/>
            <person name="Heilman E."/>
            <person name="Heiman D."/>
            <person name="Hepburn T."/>
            <person name="Howarth C."/>
            <person name="Jen D."/>
            <person name="Larson L."/>
            <person name="Lewis B."/>
            <person name="Mehta T."/>
            <person name="Park D."/>
            <person name="Pearson M."/>
            <person name="Roberts A."/>
            <person name="Saif S."/>
            <person name="Shea T."/>
            <person name="Shenoy N."/>
            <person name="Sisk P."/>
            <person name="Stolte C."/>
            <person name="Sykes S."/>
            <person name="Thomson T."/>
            <person name="Walk T."/>
            <person name="White J."/>
            <person name="Yandava C."/>
            <person name="Izard J."/>
            <person name="Baranova O.V."/>
            <person name="Blanton J.M."/>
            <person name="Tanner A.C."/>
            <person name="Dewhirst F.E."/>
            <person name="Haas B."/>
            <person name="Nusbaum C."/>
            <person name="Birren B."/>
        </authorList>
    </citation>
    <scope>NUCLEOTIDE SEQUENCE [LARGE SCALE GENOMIC DNA]</scope>
    <source>
        <strain evidence="3">1-1 BBBD Race 1</strain>
    </source>
</reference>
<evidence type="ECO:0000313" key="3">
    <source>
        <dbReference type="EMBL" id="OAV99670.1"/>
    </source>
</evidence>
<accession>A0A180H3V7</accession>
<evidence type="ECO:0000256" key="2">
    <source>
        <dbReference type="SAM" id="SignalP"/>
    </source>
</evidence>
<proteinExistence type="predicted"/>
<dbReference type="EnsemblFungi" id="PTTG_25250-t43_1">
    <property type="protein sequence ID" value="PTTG_25250-t43_1-p1"/>
    <property type="gene ID" value="PTTG_25250"/>
</dbReference>
<gene>
    <name evidence="3" type="ORF">PTTG_25250</name>
</gene>
<protein>
    <recommendedName>
        <fullName evidence="6">Secreted protein</fullName>
    </recommendedName>
</protein>
<reference evidence="4 5" key="3">
    <citation type="journal article" date="2017" name="G3 (Bethesda)">
        <title>Comparative analysis highlights variable genome content of wheat rusts and divergence of the mating loci.</title>
        <authorList>
            <person name="Cuomo C.A."/>
            <person name="Bakkeren G."/>
            <person name="Khalil H.B."/>
            <person name="Panwar V."/>
            <person name="Joly D."/>
            <person name="Linning R."/>
            <person name="Sakthikumar S."/>
            <person name="Song X."/>
            <person name="Adiconis X."/>
            <person name="Fan L."/>
            <person name="Goldberg J.M."/>
            <person name="Levin J.Z."/>
            <person name="Young S."/>
            <person name="Zeng Q."/>
            <person name="Anikster Y."/>
            <person name="Bruce M."/>
            <person name="Wang M."/>
            <person name="Yin C."/>
            <person name="McCallum B."/>
            <person name="Szabo L.J."/>
            <person name="Hulbert S."/>
            <person name="Chen X."/>
            <person name="Fellers J.P."/>
        </authorList>
    </citation>
    <scope>NUCLEOTIDE SEQUENCE</scope>
    <source>
        <strain evidence="4">isolate 1-1 / race 1 (BBBD)</strain>
        <strain evidence="5">Isolate 1-1 / race 1 (BBBD)</strain>
    </source>
</reference>
<sequence length="216" mass="24125">MFSAGSIWRLYVLSAVITLVSLPPVELAEVERHALSRRAKKNDKPPPAPLKLGDPAKDIRCGDSWNTVPDLPKDKDGKEQVACRAYGGLGYYCLLETCKYGSLKDSDVPKGYSLSDWRFDKCTRYPLKDEKVPGTNQAQPPALAFKVSPIGIWAHNIAGKMVLTGWDEDQAHFDKLTRVYTCAWEKVADINNQRPVCRTCTRTDFKEGDEPQIPAP</sequence>
<name>A0A180H3V7_PUCT1</name>
<dbReference type="Proteomes" id="UP000005240">
    <property type="component" value="Unassembled WGS sequence"/>
</dbReference>
<evidence type="ECO:0008006" key="6">
    <source>
        <dbReference type="Google" id="ProtNLM"/>
    </source>
</evidence>
<keyword evidence="2" id="KW-0732">Signal</keyword>
<feature type="chain" id="PRO_5008110642" description="Secreted protein" evidence="2">
    <location>
        <begin position="28"/>
        <end position="216"/>
    </location>
</feature>
<keyword evidence="5" id="KW-1185">Reference proteome</keyword>
<dbReference type="OrthoDB" id="10533716at2759"/>
<dbReference type="EMBL" id="ADAS02000002">
    <property type="protein sequence ID" value="OAV99670.1"/>
    <property type="molecule type" value="Genomic_DNA"/>
</dbReference>
<reference evidence="3" key="2">
    <citation type="submission" date="2016-05" db="EMBL/GenBank/DDBJ databases">
        <title>Comparative analysis highlights variable genome content of wheat rusts and divergence of the mating loci.</title>
        <authorList>
            <person name="Cuomo C.A."/>
            <person name="Bakkeren G."/>
            <person name="Szabo L."/>
            <person name="Khalil H."/>
            <person name="Joly D."/>
            <person name="Goldberg J."/>
            <person name="Young S."/>
            <person name="Zeng Q."/>
            <person name="Fellers J."/>
        </authorList>
    </citation>
    <scope>NUCLEOTIDE SEQUENCE [LARGE SCALE GENOMIC DNA]</scope>
    <source>
        <strain evidence="3">1-1 BBBD Race 1</strain>
    </source>
</reference>
<organism evidence="3">
    <name type="scientific">Puccinia triticina (isolate 1-1 / race 1 (BBBD))</name>
    <name type="common">Brown leaf rust fungus</name>
    <dbReference type="NCBI Taxonomy" id="630390"/>
    <lineage>
        <taxon>Eukaryota</taxon>
        <taxon>Fungi</taxon>
        <taxon>Dikarya</taxon>
        <taxon>Basidiomycota</taxon>
        <taxon>Pucciniomycotina</taxon>
        <taxon>Pucciniomycetes</taxon>
        <taxon>Pucciniales</taxon>
        <taxon>Pucciniaceae</taxon>
        <taxon>Puccinia</taxon>
    </lineage>
</organism>